<name>A0A2G5TQ32_9PELO</name>
<organism evidence="2 3">
    <name type="scientific">Caenorhabditis nigoni</name>
    <dbReference type="NCBI Taxonomy" id="1611254"/>
    <lineage>
        <taxon>Eukaryota</taxon>
        <taxon>Metazoa</taxon>
        <taxon>Ecdysozoa</taxon>
        <taxon>Nematoda</taxon>
        <taxon>Chromadorea</taxon>
        <taxon>Rhabditida</taxon>
        <taxon>Rhabditina</taxon>
        <taxon>Rhabditomorpha</taxon>
        <taxon>Rhabditoidea</taxon>
        <taxon>Rhabditidae</taxon>
        <taxon>Peloderinae</taxon>
        <taxon>Caenorhabditis</taxon>
    </lineage>
</organism>
<dbReference type="Pfam" id="PF01827">
    <property type="entry name" value="FTH"/>
    <property type="match status" value="1"/>
</dbReference>
<keyword evidence="3" id="KW-1185">Reference proteome</keyword>
<accession>A0A2G5TQ32</accession>
<evidence type="ECO:0000313" key="2">
    <source>
        <dbReference type="EMBL" id="PIC29419.1"/>
    </source>
</evidence>
<sequence>MSINYSENKIALVLRSSKKLKIEYLRTGSSTTIKITEKLIQVDDNVFCEDLEDFLMYQKSFLQFFGVQFDRVDNMQEDYKPNKLESIVFMVSETLEILLKSRKYKIQVKRLFLELVDVDQVVSILNQLDLSVLRDVVIVFELGEGPIHLEELLDKILNTLNCWKLNLKLNKFTPDYLEILNKKRYISYHTWSQTSQNPLTMQEITKNLSCFDIQQLRKVSKSIRDVIDLIKPDPNIEAVLISERAVEISLRNGERKWIFYKDHFSMGNDIGINLKHQKTSLKELRLDFLHVELLEIFKKSLTLRDAPLKVEKLTMNQPELLEIVPRLCSLKSIEIKSSSRENPEICLEKLSDNEQWKIAENLIIDSSIIICCSIRNINISNFKFVNISVKSLTINDMVYLTQIFLQTIASKKFKINFRFCDFDEIVPNFIGSPYAHMPGIRTIWYFRTASSGKWLHIVLHEWKTVIFSIVQQDLIPEGISEID</sequence>
<dbReference type="PANTHER" id="PTHR23015">
    <property type="entry name" value="UNCHARACTERIZED C.ELEGANS PROTEIN"/>
    <property type="match status" value="1"/>
</dbReference>
<dbReference type="GO" id="GO:0045087">
    <property type="term" value="P:innate immune response"/>
    <property type="evidence" value="ECO:0007669"/>
    <property type="project" value="TreeGrafter"/>
</dbReference>
<protein>
    <recommendedName>
        <fullName evidence="1">DUF38 domain-containing protein</fullName>
    </recommendedName>
</protein>
<feature type="domain" description="DUF38" evidence="1">
    <location>
        <begin position="294"/>
        <end position="426"/>
    </location>
</feature>
<dbReference type="Proteomes" id="UP000230233">
    <property type="component" value="Chromosome V"/>
</dbReference>
<dbReference type="PANTHER" id="PTHR23015:SF25">
    <property type="entry name" value="DUF38 DOMAIN-CONTAINING PROTEIN-RELATED"/>
    <property type="match status" value="1"/>
</dbReference>
<dbReference type="InterPro" id="IPR040161">
    <property type="entry name" value="FB224"/>
</dbReference>
<dbReference type="EMBL" id="PDUG01000005">
    <property type="protein sequence ID" value="PIC29419.1"/>
    <property type="molecule type" value="Genomic_DNA"/>
</dbReference>
<evidence type="ECO:0000313" key="3">
    <source>
        <dbReference type="Proteomes" id="UP000230233"/>
    </source>
</evidence>
<gene>
    <name evidence="2" type="primary">Cnig_chr_V.g20994</name>
    <name evidence="2" type="ORF">B9Z55_020994</name>
</gene>
<comment type="caution">
    <text evidence="2">The sequence shown here is derived from an EMBL/GenBank/DDBJ whole genome shotgun (WGS) entry which is preliminary data.</text>
</comment>
<dbReference type="InterPro" id="IPR002900">
    <property type="entry name" value="DUF38/FTH_CAE_spp"/>
</dbReference>
<evidence type="ECO:0000259" key="1">
    <source>
        <dbReference type="Pfam" id="PF01827"/>
    </source>
</evidence>
<dbReference type="AlphaFoldDB" id="A0A2G5TQ32"/>
<proteinExistence type="predicted"/>
<reference evidence="3" key="1">
    <citation type="submission" date="2017-10" db="EMBL/GenBank/DDBJ databases">
        <title>Rapid genome shrinkage in a self-fertile nematode reveals novel sperm competition proteins.</title>
        <authorList>
            <person name="Yin D."/>
            <person name="Schwarz E.M."/>
            <person name="Thomas C.G."/>
            <person name="Felde R.L."/>
            <person name="Korf I.F."/>
            <person name="Cutter A.D."/>
            <person name="Schartner C.M."/>
            <person name="Ralston E.J."/>
            <person name="Meyer B.J."/>
            <person name="Haag E.S."/>
        </authorList>
    </citation>
    <scope>NUCLEOTIDE SEQUENCE [LARGE SCALE GENOMIC DNA]</scope>
    <source>
        <strain evidence="3">JU1422</strain>
    </source>
</reference>